<keyword evidence="2" id="KW-1185">Reference proteome</keyword>
<dbReference type="Proteomes" id="UP000030641">
    <property type="component" value="Unassembled WGS sequence"/>
</dbReference>
<dbReference type="HOGENOM" id="CLU_2305535_0_0_1"/>
<organism evidence="1 2">
    <name type="scientific">Aureobasidium subglaciale (strain EXF-2481)</name>
    <name type="common">Aureobasidium pullulans var. subglaciale</name>
    <dbReference type="NCBI Taxonomy" id="1043005"/>
    <lineage>
        <taxon>Eukaryota</taxon>
        <taxon>Fungi</taxon>
        <taxon>Dikarya</taxon>
        <taxon>Ascomycota</taxon>
        <taxon>Pezizomycotina</taxon>
        <taxon>Dothideomycetes</taxon>
        <taxon>Dothideomycetidae</taxon>
        <taxon>Dothideales</taxon>
        <taxon>Saccotheciaceae</taxon>
        <taxon>Aureobasidium</taxon>
    </lineage>
</organism>
<name>A0A074YG41_AURSE</name>
<accession>A0A074YG41</accession>
<gene>
    <name evidence="1" type="ORF">AUEXF2481DRAFT_650209</name>
</gene>
<evidence type="ECO:0000313" key="2">
    <source>
        <dbReference type="Proteomes" id="UP000030641"/>
    </source>
</evidence>
<dbReference type="RefSeq" id="XP_013345179.1">
    <property type="nucleotide sequence ID" value="XM_013489725.1"/>
</dbReference>
<proteinExistence type="predicted"/>
<reference evidence="1 2" key="1">
    <citation type="journal article" date="2014" name="BMC Genomics">
        <title>Genome sequencing of four Aureobasidium pullulans varieties: biotechnological potential, stress tolerance, and description of new species.</title>
        <authorList>
            <person name="Gostin Ar C."/>
            <person name="Ohm R.A."/>
            <person name="Kogej T."/>
            <person name="Sonjak S."/>
            <person name="Turk M."/>
            <person name="Zajc J."/>
            <person name="Zalar P."/>
            <person name="Grube M."/>
            <person name="Sun H."/>
            <person name="Han J."/>
            <person name="Sharma A."/>
            <person name="Chiniquy J."/>
            <person name="Ngan C.Y."/>
            <person name="Lipzen A."/>
            <person name="Barry K."/>
            <person name="Grigoriev I.V."/>
            <person name="Gunde-Cimerman N."/>
        </authorList>
    </citation>
    <scope>NUCLEOTIDE SEQUENCE [LARGE SCALE GENOMIC DNA]</scope>
    <source>
        <strain evidence="1 2">EXF-2481</strain>
    </source>
</reference>
<dbReference type="EMBL" id="KL584756">
    <property type="protein sequence ID" value="KEQ96675.1"/>
    <property type="molecule type" value="Genomic_DNA"/>
</dbReference>
<dbReference type="GeneID" id="25370021"/>
<dbReference type="InParanoid" id="A0A074YG41"/>
<evidence type="ECO:0000313" key="1">
    <source>
        <dbReference type="EMBL" id="KEQ96675.1"/>
    </source>
</evidence>
<protein>
    <submittedName>
        <fullName evidence="1">Uncharacterized protein</fullName>
    </submittedName>
</protein>
<sequence length="100" mass="11140">MGKACGGMKTADYAHACQISLSRVALLRKFAFATLFFSSVSALTLRVCDQRKRVLCPMSFADQQSCVVQHCFALHMLLRGEHIHIRTSASRSVFLLLHTP</sequence>
<dbReference type="AlphaFoldDB" id="A0A074YG41"/>